<accession>A0ABT2JIT5</accession>
<keyword evidence="1" id="KW-0472">Membrane</keyword>
<dbReference type="Gene3D" id="1.25.40.10">
    <property type="entry name" value="Tetratricopeptide repeat domain"/>
    <property type="match status" value="1"/>
</dbReference>
<dbReference type="EMBL" id="JAFFZE010000028">
    <property type="protein sequence ID" value="MCT2587797.1"/>
    <property type="molecule type" value="Genomic_DNA"/>
</dbReference>
<keyword evidence="1" id="KW-1133">Transmembrane helix</keyword>
<protein>
    <submittedName>
        <fullName evidence="2">Tetratricopeptide repeat protein</fullName>
    </submittedName>
</protein>
<dbReference type="SMART" id="SM00028">
    <property type="entry name" value="TPR"/>
    <property type="match status" value="3"/>
</dbReference>
<keyword evidence="1" id="KW-0812">Transmembrane</keyword>
<comment type="caution">
    <text evidence="2">The sequence shown here is derived from an EMBL/GenBank/DDBJ whole genome shotgun (WGS) entry which is preliminary data.</text>
</comment>
<feature type="transmembrane region" description="Helical" evidence="1">
    <location>
        <begin position="279"/>
        <end position="305"/>
    </location>
</feature>
<dbReference type="InterPro" id="IPR019734">
    <property type="entry name" value="TPR_rpt"/>
</dbReference>
<name>A0ABT2JIT5_9PSEU</name>
<evidence type="ECO:0000256" key="1">
    <source>
        <dbReference type="SAM" id="Phobius"/>
    </source>
</evidence>
<dbReference type="InterPro" id="IPR011990">
    <property type="entry name" value="TPR-like_helical_dom_sf"/>
</dbReference>
<evidence type="ECO:0000313" key="2">
    <source>
        <dbReference type="EMBL" id="MCT2587797.1"/>
    </source>
</evidence>
<proteinExistence type="predicted"/>
<feature type="transmembrane region" description="Helical" evidence="1">
    <location>
        <begin position="208"/>
        <end position="233"/>
    </location>
</feature>
<evidence type="ECO:0000313" key="3">
    <source>
        <dbReference type="Proteomes" id="UP001156441"/>
    </source>
</evidence>
<dbReference type="Pfam" id="PF13432">
    <property type="entry name" value="TPR_16"/>
    <property type="match status" value="1"/>
</dbReference>
<gene>
    <name evidence="2" type="ORF">JT362_32250</name>
</gene>
<feature type="transmembrane region" description="Helical" evidence="1">
    <location>
        <begin position="239"/>
        <end position="259"/>
    </location>
</feature>
<keyword evidence="3" id="KW-1185">Reference proteome</keyword>
<feature type="transmembrane region" description="Helical" evidence="1">
    <location>
        <begin position="311"/>
        <end position="333"/>
    </location>
</feature>
<sequence>MGSIDSVLVRAELLTAQGRPRSAIAMLVPVLEEFPEHPTAWCRLAAAHLDAGEPGESLAAAKRAIVLGERSWAHRLASLALVELGRHDEAVVSAREAVRRDQEDWRCHVALAEALGHDSPRAAVRAARAAVDLAPAEPRTHEVLGDASMLAHEWNAAEDAYRESRALDPDNEDVAAKLARLAARPAPDPRRPAATLRVRTRFGRAERVALLLVARRLGAWVAVGALVGMVAGHPAPSRALAWFGLGVVVFVALLGWRGWLGLPARARVPARELSTREPLVAVSVGLVAVAVLAMLGWTLLVVLGFGSLPVLAVALGSGVVAAGICWFGLWRIWASSR</sequence>
<dbReference type="SUPFAM" id="SSF48452">
    <property type="entry name" value="TPR-like"/>
    <property type="match status" value="1"/>
</dbReference>
<organism evidence="2 3">
    <name type="scientific">Actinophytocola gossypii</name>
    <dbReference type="NCBI Taxonomy" id="2812003"/>
    <lineage>
        <taxon>Bacteria</taxon>
        <taxon>Bacillati</taxon>
        <taxon>Actinomycetota</taxon>
        <taxon>Actinomycetes</taxon>
        <taxon>Pseudonocardiales</taxon>
        <taxon>Pseudonocardiaceae</taxon>
    </lineage>
</organism>
<dbReference type="RefSeq" id="WP_260195707.1">
    <property type="nucleotide sequence ID" value="NZ_JAFFZE010000028.1"/>
</dbReference>
<reference evidence="2 3" key="1">
    <citation type="submission" date="2021-02" db="EMBL/GenBank/DDBJ databases">
        <title>Actinophytocola xerophila sp. nov., isolated from soil of cotton cropping field.</title>
        <authorList>
            <person name="Huang R."/>
            <person name="Chen X."/>
            <person name="Ge X."/>
            <person name="Liu W."/>
        </authorList>
    </citation>
    <scope>NUCLEOTIDE SEQUENCE [LARGE SCALE GENOMIC DNA]</scope>
    <source>
        <strain evidence="2 3">S1-96</strain>
    </source>
</reference>
<dbReference type="Proteomes" id="UP001156441">
    <property type="component" value="Unassembled WGS sequence"/>
</dbReference>